<comment type="caution">
    <text evidence="12">The sequence shown here is derived from an EMBL/GenBank/DDBJ whole genome shotgun (WGS) entry which is preliminary data.</text>
</comment>
<dbReference type="InterPro" id="IPR000056">
    <property type="entry name" value="Ribul_P_3_epim-like"/>
</dbReference>
<keyword evidence="13" id="KW-1185">Reference proteome</keyword>
<comment type="cofactor">
    <cofactor evidence="3">
        <name>Co(2+)</name>
        <dbReference type="ChEBI" id="CHEBI:48828"/>
    </cofactor>
</comment>
<keyword evidence="8 10" id="KW-0479">Metal-binding</keyword>
<dbReference type="Pfam" id="PF00834">
    <property type="entry name" value="Ribul_P_3_epim"/>
    <property type="match status" value="1"/>
</dbReference>
<feature type="binding site" evidence="10">
    <location>
        <position position="36"/>
    </location>
    <ligand>
        <name>a divalent metal cation</name>
        <dbReference type="ChEBI" id="CHEBI:60240"/>
    </ligand>
</feature>
<dbReference type="PIRSF" id="PIRSF001461">
    <property type="entry name" value="RPE"/>
    <property type="match status" value="1"/>
</dbReference>
<evidence type="ECO:0000313" key="13">
    <source>
        <dbReference type="Proteomes" id="UP000659344"/>
    </source>
</evidence>
<feature type="active site" description="Proton acceptor" evidence="10">
    <location>
        <position position="36"/>
    </location>
</feature>
<evidence type="ECO:0000256" key="4">
    <source>
        <dbReference type="ARBA" id="ARBA00001947"/>
    </source>
</evidence>
<dbReference type="Gene3D" id="3.20.20.70">
    <property type="entry name" value="Aldolase class I"/>
    <property type="match status" value="1"/>
</dbReference>
<feature type="binding site" evidence="10">
    <location>
        <position position="67"/>
    </location>
    <ligand>
        <name>substrate</name>
    </ligand>
</feature>
<keyword evidence="10 11" id="KW-0119">Carbohydrate metabolism</keyword>
<comment type="catalytic activity">
    <reaction evidence="1 10 11">
        <text>D-ribulose 5-phosphate = D-xylulose 5-phosphate</text>
        <dbReference type="Rhea" id="RHEA:13677"/>
        <dbReference type="ChEBI" id="CHEBI:57737"/>
        <dbReference type="ChEBI" id="CHEBI:58121"/>
        <dbReference type="EC" id="5.1.3.1"/>
    </reaction>
</comment>
<feature type="binding site" evidence="10">
    <location>
        <position position="9"/>
    </location>
    <ligand>
        <name>substrate</name>
    </ligand>
</feature>
<name>A0ABQ1YHJ8_9BACL</name>
<dbReference type="CDD" id="cd00429">
    <property type="entry name" value="RPE"/>
    <property type="match status" value="1"/>
</dbReference>
<reference evidence="13" key="1">
    <citation type="journal article" date="2019" name="Int. J. Syst. Evol. Microbiol.">
        <title>The Global Catalogue of Microorganisms (GCM) 10K type strain sequencing project: providing services to taxonomists for standard genome sequencing and annotation.</title>
        <authorList>
            <consortium name="The Broad Institute Genomics Platform"/>
            <consortium name="The Broad Institute Genome Sequencing Center for Infectious Disease"/>
            <person name="Wu L."/>
            <person name="Ma J."/>
        </authorList>
    </citation>
    <scope>NUCLEOTIDE SEQUENCE [LARGE SCALE GENOMIC DNA]</scope>
    <source>
        <strain evidence="13">CGMCC 1.12769</strain>
    </source>
</reference>
<comment type="cofactor">
    <cofactor evidence="2">
        <name>Mn(2+)</name>
        <dbReference type="ChEBI" id="CHEBI:29035"/>
    </cofactor>
</comment>
<evidence type="ECO:0000256" key="2">
    <source>
        <dbReference type="ARBA" id="ARBA00001936"/>
    </source>
</evidence>
<dbReference type="InterPro" id="IPR013785">
    <property type="entry name" value="Aldolase_TIM"/>
</dbReference>
<feature type="binding site" evidence="10">
    <location>
        <position position="176"/>
    </location>
    <ligand>
        <name>a divalent metal cation</name>
        <dbReference type="ChEBI" id="CHEBI:60240"/>
    </ligand>
</feature>
<proteinExistence type="inferred from homology"/>
<evidence type="ECO:0000256" key="10">
    <source>
        <dbReference type="HAMAP-Rule" id="MF_02227"/>
    </source>
</evidence>
<dbReference type="EC" id="5.1.3.1" evidence="7 10"/>
<comment type="function">
    <text evidence="10">Catalyzes the reversible epimerization of D-ribulose 5-phosphate to D-xylulose 5-phosphate.</text>
</comment>
<evidence type="ECO:0000256" key="1">
    <source>
        <dbReference type="ARBA" id="ARBA00001782"/>
    </source>
</evidence>
<keyword evidence="9 10" id="KW-0413">Isomerase</keyword>
<evidence type="ECO:0000256" key="9">
    <source>
        <dbReference type="ARBA" id="ARBA00023235"/>
    </source>
</evidence>
<feature type="active site" description="Proton donor" evidence="10">
    <location>
        <position position="176"/>
    </location>
</feature>
<protein>
    <recommendedName>
        <fullName evidence="7 10">Ribulose-phosphate 3-epimerase</fullName>
        <ecNumber evidence="7 10">5.1.3.1</ecNumber>
    </recommendedName>
</protein>
<sequence length="222" mass="23553">MTNIIIAPSILSADFAKLGEEVAEVECGGADWLHVDVMDGHFVPNLTFGPLVMEAIAPHTKLPLDVHLMIENPEQYIPAFAKAGAQVITVHAEACVHLHRVLHMIKEHGVKAGVALNPATPVSAIREVLEDVDLVLVMTVNPGFGGQAFIPGTVRKIKELREWKQQNSKDFHIEVDGGITAATAPLVVEAGADVLVAGSAVFGQADRGAAMAAIRSSVNLPL</sequence>
<comment type="cofactor">
    <cofactor evidence="4">
        <name>Zn(2+)</name>
        <dbReference type="ChEBI" id="CHEBI:29105"/>
    </cofactor>
</comment>
<evidence type="ECO:0000256" key="6">
    <source>
        <dbReference type="ARBA" id="ARBA00009541"/>
    </source>
</evidence>
<comment type="cofactor">
    <cofactor evidence="10">
        <name>a divalent metal cation</name>
        <dbReference type="ChEBI" id="CHEBI:60240"/>
    </cofactor>
    <text evidence="10">Binds 1 divalent metal cation per subunit.</text>
</comment>
<feature type="binding site" evidence="10">
    <location>
        <begin position="198"/>
        <end position="199"/>
    </location>
    <ligand>
        <name>substrate</name>
    </ligand>
</feature>
<evidence type="ECO:0000256" key="11">
    <source>
        <dbReference type="PIRNR" id="PIRNR001461"/>
    </source>
</evidence>
<dbReference type="PROSITE" id="PS01086">
    <property type="entry name" value="RIBUL_P_3_EPIMER_2"/>
    <property type="match status" value="1"/>
</dbReference>
<dbReference type="HAMAP" id="MF_02227">
    <property type="entry name" value="RPE"/>
    <property type="match status" value="1"/>
</dbReference>
<dbReference type="PANTHER" id="PTHR11749">
    <property type="entry name" value="RIBULOSE-5-PHOSPHATE-3-EPIMERASE"/>
    <property type="match status" value="1"/>
</dbReference>
<feature type="binding site" evidence="10">
    <location>
        <position position="67"/>
    </location>
    <ligand>
        <name>a divalent metal cation</name>
        <dbReference type="ChEBI" id="CHEBI:60240"/>
    </ligand>
</feature>
<dbReference type="InterPro" id="IPR026019">
    <property type="entry name" value="Ribul_P_3_epim"/>
</dbReference>
<comment type="pathway">
    <text evidence="10">Carbohydrate degradation.</text>
</comment>
<feature type="binding site" evidence="10">
    <location>
        <position position="34"/>
    </location>
    <ligand>
        <name>a divalent metal cation</name>
        <dbReference type="ChEBI" id="CHEBI:60240"/>
    </ligand>
</feature>
<dbReference type="Proteomes" id="UP000659344">
    <property type="component" value="Unassembled WGS sequence"/>
</dbReference>
<evidence type="ECO:0000313" key="12">
    <source>
        <dbReference type="EMBL" id="GGH25595.1"/>
    </source>
</evidence>
<dbReference type="NCBIfam" id="NF004076">
    <property type="entry name" value="PRK05581.1-4"/>
    <property type="match status" value="1"/>
</dbReference>
<dbReference type="PROSITE" id="PS01085">
    <property type="entry name" value="RIBUL_P_3_EPIMER_1"/>
    <property type="match status" value="1"/>
</dbReference>
<comment type="similarity">
    <text evidence="6 10 11">Belongs to the ribulose-phosphate 3-epimerase family.</text>
</comment>
<evidence type="ECO:0000256" key="7">
    <source>
        <dbReference type="ARBA" id="ARBA00013188"/>
    </source>
</evidence>
<evidence type="ECO:0000256" key="3">
    <source>
        <dbReference type="ARBA" id="ARBA00001941"/>
    </source>
</evidence>
<dbReference type="NCBIfam" id="TIGR01163">
    <property type="entry name" value="rpe"/>
    <property type="match status" value="1"/>
</dbReference>
<dbReference type="EMBL" id="BMFT01000001">
    <property type="protein sequence ID" value="GGH25595.1"/>
    <property type="molecule type" value="Genomic_DNA"/>
</dbReference>
<comment type="cofactor">
    <cofactor evidence="5">
        <name>Fe(2+)</name>
        <dbReference type="ChEBI" id="CHEBI:29033"/>
    </cofactor>
</comment>
<organism evidence="12 13">
    <name type="scientific">Paenibacillus segetis</name>
    <dbReference type="NCBI Taxonomy" id="1325360"/>
    <lineage>
        <taxon>Bacteria</taxon>
        <taxon>Bacillati</taxon>
        <taxon>Bacillota</taxon>
        <taxon>Bacilli</taxon>
        <taxon>Bacillales</taxon>
        <taxon>Paenibacillaceae</taxon>
        <taxon>Paenibacillus</taxon>
    </lineage>
</organism>
<dbReference type="InterPro" id="IPR011060">
    <property type="entry name" value="RibuloseP-bd_barrel"/>
</dbReference>
<feature type="binding site" evidence="10">
    <location>
        <begin position="176"/>
        <end position="178"/>
    </location>
    <ligand>
        <name>substrate</name>
    </ligand>
</feature>
<gene>
    <name evidence="10 12" type="primary">rpe</name>
    <name evidence="12" type="ORF">GCM10008013_25970</name>
</gene>
<feature type="binding site" evidence="10">
    <location>
        <begin position="143"/>
        <end position="146"/>
    </location>
    <ligand>
        <name>substrate</name>
    </ligand>
</feature>
<dbReference type="SUPFAM" id="SSF51366">
    <property type="entry name" value="Ribulose-phoshate binding barrel"/>
    <property type="match status" value="1"/>
</dbReference>
<evidence type="ECO:0000256" key="5">
    <source>
        <dbReference type="ARBA" id="ARBA00001954"/>
    </source>
</evidence>
<evidence type="ECO:0000256" key="8">
    <source>
        <dbReference type="ARBA" id="ARBA00022723"/>
    </source>
</evidence>
<accession>A0ABQ1YHJ8</accession>
<dbReference type="RefSeq" id="WP_188539338.1">
    <property type="nucleotide sequence ID" value="NZ_BMFT01000001.1"/>
</dbReference>